<accession>A0AC35UI50</accession>
<reference evidence="2" key="1">
    <citation type="submission" date="2016-11" db="UniProtKB">
        <authorList>
            <consortium name="WormBaseParasite"/>
        </authorList>
    </citation>
    <scope>IDENTIFICATION</scope>
    <source>
        <strain evidence="2">KR3021</strain>
    </source>
</reference>
<proteinExistence type="predicted"/>
<protein>
    <submittedName>
        <fullName evidence="2">SH2 domain-containing protein</fullName>
    </submittedName>
</protein>
<organism evidence="1 2">
    <name type="scientific">Rhabditophanes sp. KR3021</name>
    <dbReference type="NCBI Taxonomy" id="114890"/>
    <lineage>
        <taxon>Eukaryota</taxon>
        <taxon>Metazoa</taxon>
        <taxon>Ecdysozoa</taxon>
        <taxon>Nematoda</taxon>
        <taxon>Chromadorea</taxon>
        <taxon>Rhabditida</taxon>
        <taxon>Tylenchina</taxon>
        <taxon>Panagrolaimomorpha</taxon>
        <taxon>Strongyloidoidea</taxon>
        <taxon>Alloionematidae</taxon>
        <taxon>Rhabditophanes</taxon>
    </lineage>
</organism>
<dbReference type="WBParaSite" id="RSKR_0001160700.1">
    <property type="protein sequence ID" value="RSKR_0001160700.1"/>
    <property type="gene ID" value="RSKR_0001160700"/>
</dbReference>
<name>A0AC35UI50_9BILA</name>
<evidence type="ECO:0000313" key="2">
    <source>
        <dbReference type="WBParaSite" id="RSKR_0001160700.1"/>
    </source>
</evidence>
<sequence>MVDYKPHRGRHIFYRNEEGYEVLGKIMPSEVSVKSRKDKKRSMKKSGSGVCGSNDSVKLDYCQLQPSTNNTYIGGMTQVEAETTLTSNISFVVYHKIPRVNCFNDLKMHIHLYMAFKDGEGQCHHFKIKNRANPDAKNKESFYLKGPYPASPNFDSIDKLIRFYRRRTVKVSDQFIGQSSSIRG</sequence>
<dbReference type="Proteomes" id="UP000095286">
    <property type="component" value="Unplaced"/>
</dbReference>
<evidence type="ECO:0000313" key="1">
    <source>
        <dbReference type="Proteomes" id="UP000095286"/>
    </source>
</evidence>